<dbReference type="Proteomes" id="UP000198640">
    <property type="component" value="Unassembled WGS sequence"/>
</dbReference>
<keyword evidence="1" id="KW-0670">Pyruvate</keyword>
<organism evidence="1 2">
    <name type="scientific">Nitrosomonas halophila</name>
    <dbReference type="NCBI Taxonomy" id="44576"/>
    <lineage>
        <taxon>Bacteria</taxon>
        <taxon>Pseudomonadati</taxon>
        <taxon>Pseudomonadota</taxon>
        <taxon>Betaproteobacteria</taxon>
        <taxon>Nitrosomonadales</taxon>
        <taxon>Nitrosomonadaceae</taxon>
        <taxon>Nitrosomonas</taxon>
    </lineage>
</organism>
<dbReference type="GO" id="GO:0016301">
    <property type="term" value="F:kinase activity"/>
    <property type="evidence" value="ECO:0007669"/>
    <property type="project" value="UniProtKB-KW"/>
</dbReference>
<dbReference type="AlphaFoldDB" id="A0A1H3D875"/>
<evidence type="ECO:0000313" key="2">
    <source>
        <dbReference type="Proteomes" id="UP000198640"/>
    </source>
</evidence>
<name>A0A1H3D875_9PROT</name>
<proteinExistence type="predicted"/>
<dbReference type="EMBL" id="FNOY01000004">
    <property type="protein sequence ID" value="SDX62500.1"/>
    <property type="molecule type" value="Genomic_DNA"/>
</dbReference>
<keyword evidence="1" id="KW-0808">Transferase</keyword>
<protein>
    <submittedName>
        <fullName evidence="1">Pyruvate kinase</fullName>
    </submittedName>
</protein>
<reference evidence="1 2" key="1">
    <citation type="submission" date="2016-10" db="EMBL/GenBank/DDBJ databases">
        <authorList>
            <person name="de Groot N.N."/>
        </authorList>
    </citation>
    <scope>NUCLEOTIDE SEQUENCE [LARGE SCALE GENOMIC DNA]</scope>
    <source>
        <strain evidence="1 2">Nm1</strain>
    </source>
</reference>
<sequence length="105" mass="11665">MVEIVQAQDSGEKLVADQGINLPDTRFNTTGLTSDDIESLNFVVHHADIVGLSLCADFRMLSCCSTISRDWALQAWGLSLRSRRVRRLSACLKFCSRCCADRLSV</sequence>
<dbReference type="STRING" id="44576.SAMN05421881_100479"/>
<gene>
    <name evidence="1" type="ORF">SAMN05421881_100479</name>
</gene>
<keyword evidence="1" id="KW-0418">Kinase</keyword>
<evidence type="ECO:0000313" key="1">
    <source>
        <dbReference type="EMBL" id="SDX62500.1"/>
    </source>
</evidence>
<accession>A0A1H3D875</accession>
<keyword evidence="2" id="KW-1185">Reference proteome</keyword>